<reference evidence="2" key="2">
    <citation type="submission" date="2023-11" db="UniProtKB">
        <authorList>
            <consortium name="WormBaseParasite"/>
        </authorList>
    </citation>
    <scope>IDENTIFICATION</scope>
</reference>
<accession>A0AA85GFQ7</accession>
<keyword evidence="1" id="KW-1185">Reference proteome</keyword>
<sequence length="139" mass="15890">MEKTVAIDNSRQPFSFVKETGVRNSTVGETISDKDGHIIQSQSRRLDRWREHFRDRFNWHSALLQLPMISSQPGWQVDVSPPTLNEVVKAIGNLKRGRAAGPNRFTPEIFKNDGSILAVRLTEFLGRIWELDVISSDWS</sequence>
<dbReference type="WBParaSite" id="SRDH1_90840.1">
    <property type="protein sequence ID" value="SRDH1_90840.1"/>
    <property type="gene ID" value="SRDH1_90840"/>
</dbReference>
<protein>
    <submittedName>
        <fullName evidence="2">Uncharacterized protein</fullName>
    </submittedName>
</protein>
<evidence type="ECO:0000313" key="2">
    <source>
        <dbReference type="WBParaSite" id="SRDH1_90840.1"/>
    </source>
</evidence>
<organism evidence="1 2">
    <name type="scientific">Schistosoma rodhaini</name>
    <dbReference type="NCBI Taxonomy" id="6188"/>
    <lineage>
        <taxon>Eukaryota</taxon>
        <taxon>Metazoa</taxon>
        <taxon>Spiralia</taxon>
        <taxon>Lophotrochozoa</taxon>
        <taxon>Platyhelminthes</taxon>
        <taxon>Trematoda</taxon>
        <taxon>Digenea</taxon>
        <taxon>Strigeidida</taxon>
        <taxon>Schistosomatoidea</taxon>
        <taxon>Schistosomatidae</taxon>
        <taxon>Schistosoma</taxon>
    </lineage>
</organism>
<dbReference type="Proteomes" id="UP000050792">
    <property type="component" value="Unassembled WGS sequence"/>
</dbReference>
<proteinExistence type="predicted"/>
<evidence type="ECO:0000313" key="1">
    <source>
        <dbReference type="Proteomes" id="UP000050792"/>
    </source>
</evidence>
<reference evidence="1" key="1">
    <citation type="submission" date="2022-06" db="EMBL/GenBank/DDBJ databases">
        <authorList>
            <person name="Berger JAMES D."/>
            <person name="Berger JAMES D."/>
        </authorList>
    </citation>
    <scope>NUCLEOTIDE SEQUENCE [LARGE SCALE GENOMIC DNA]</scope>
</reference>
<name>A0AA85GFQ7_9TREM</name>
<dbReference type="AlphaFoldDB" id="A0AA85GFQ7"/>